<accession>A0ACA9PPR9</accession>
<feature type="non-terminal residue" evidence="1">
    <location>
        <position position="114"/>
    </location>
</feature>
<dbReference type="Proteomes" id="UP000789860">
    <property type="component" value="Unassembled WGS sequence"/>
</dbReference>
<organism evidence="1 2">
    <name type="scientific">Scutellospora calospora</name>
    <dbReference type="NCBI Taxonomy" id="85575"/>
    <lineage>
        <taxon>Eukaryota</taxon>
        <taxon>Fungi</taxon>
        <taxon>Fungi incertae sedis</taxon>
        <taxon>Mucoromycota</taxon>
        <taxon>Glomeromycotina</taxon>
        <taxon>Glomeromycetes</taxon>
        <taxon>Diversisporales</taxon>
        <taxon>Gigasporaceae</taxon>
        <taxon>Scutellospora</taxon>
    </lineage>
</organism>
<keyword evidence="2" id="KW-1185">Reference proteome</keyword>
<reference evidence="1" key="1">
    <citation type="submission" date="2021-06" db="EMBL/GenBank/DDBJ databases">
        <authorList>
            <person name="Kallberg Y."/>
            <person name="Tangrot J."/>
            <person name="Rosling A."/>
        </authorList>
    </citation>
    <scope>NUCLEOTIDE SEQUENCE</scope>
    <source>
        <strain evidence="1">AU212A</strain>
    </source>
</reference>
<gene>
    <name evidence="1" type="ORF">SCALOS_LOCUS10919</name>
</gene>
<name>A0ACA9PPR9_9GLOM</name>
<feature type="non-terminal residue" evidence="1">
    <location>
        <position position="1"/>
    </location>
</feature>
<sequence length="114" mass="13491">VESTIVAKIPISEMIVKEKARFFMQAFNINESDLKLSNGWIEKFKRRNNLHIFYLYREAKSASLETLHEERQKLHNLLSQYTLDQIYNADETALFYRMPPNQTLSMTPIHGQKK</sequence>
<evidence type="ECO:0000313" key="2">
    <source>
        <dbReference type="Proteomes" id="UP000789860"/>
    </source>
</evidence>
<evidence type="ECO:0000313" key="1">
    <source>
        <dbReference type="EMBL" id="CAG8712360.1"/>
    </source>
</evidence>
<comment type="caution">
    <text evidence="1">The sequence shown here is derived from an EMBL/GenBank/DDBJ whole genome shotgun (WGS) entry which is preliminary data.</text>
</comment>
<protein>
    <submittedName>
        <fullName evidence="1">7937_t:CDS:1</fullName>
    </submittedName>
</protein>
<proteinExistence type="predicted"/>
<dbReference type="EMBL" id="CAJVPM010043737">
    <property type="protein sequence ID" value="CAG8712360.1"/>
    <property type="molecule type" value="Genomic_DNA"/>
</dbReference>